<dbReference type="PANTHER" id="PTHR44535:SF5">
    <property type="entry name" value="PROTEIN KINASE DOMAIN-CONTAINING PROTEIN"/>
    <property type="match status" value="1"/>
</dbReference>
<dbReference type="Proteomes" id="UP000507470">
    <property type="component" value="Unassembled WGS sequence"/>
</dbReference>
<dbReference type="Pfam" id="PF00059">
    <property type="entry name" value="Lectin_C"/>
    <property type="match status" value="1"/>
</dbReference>
<evidence type="ECO:0000256" key="14">
    <source>
        <dbReference type="ARBA" id="ARBA00022842"/>
    </source>
</evidence>
<evidence type="ECO:0000313" key="23">
    <source>
        <dbReference type="Proteomes" id="UP000507470"/>
    </source>
</evidence>
<evidence type="ECO:0000256" key="5">
    <source>
        <dbReference type="ARBA" id="ARBA00022490"/>
    </source>
</evidence>
<dbReference type="Gene3D" id="2.130.10.30">
    <property type="entry name" value="Regulator of chromosome condensation 1/beta-lactamase-inhibitor protein II"/>
    <property type="match status" value="1"/>
</dbReference>
<dbReference type="InterPro" id="IPR016186">
    <property type="entry name" value="C-type_lectin-like/link_sf"/>
</dbReference>
<dbReference type="GO" id="GO:0005524">
    <property type="term" value="F:ATP binding"/>
    <property type="evidence" value="ECO:0007669"/>
    <property type="project" value="UniProtKB-UniRule"/>
</dbReference>
<evidence type="ECO:0000256" key="17">
    <source>
        <dbReference type="SAM" id="Coils"/>
    </source>
</evidence>
<dbReference type="Gene3D" id="3.30.200.20">
    <property type="entry name" value="Phosphorylase Kinase, domain 1"/>
    <property type="match status" value="1"/>
</dbReference>
<dbReference type="Pfam" id="PF00069">
    <property type="entry name" value="Pkinase"/>
    <property type="match status" value="2"/>
</dbReference>
<evidence type="ECO:0000259" key="21">
    <source>
        <dbReference type="PROSITE" id="PS50041"/>
    </source>
</evidence>
<dbReference type="EMBL" id="CACVKT020000470">
    <property type="protein sequence ID" value="CAC5359327.1"/>
    <property type="molecule type" value="Genomic_DNA"/>
</dbReference>
<evidence type="ECO:0000256" key="10">
    <source>
        <dbReference type="ARBA" id="ARBA00022737"/>
    </source>
</evidence>
<keyword evidence="10" id="KW-0677">Repeat</keyword>
<feature type="repeat" description="RCC1" evidence="15">
    <location>
        <begin position="919"/>
        <end position="970"/>
    </location>
</feature>
<feature type="compositionally biased region" description="Basic and acidic residues" evidence="18">
    <location>
        <begin position="1440"/>
        <end position="1462"/>
    </location>
</feature>
<dbReference type="PROSITE" id="PS50011">
    <property type="entry name" value="PROTEIN_KINASE_DOM"/>
    <property type="match status" value="1"/>
</dbReference>
<evidence type="ECO:0000256" key="16">
    <source>
        <dbReference type="PROSITE-ProRule" id="PRU10141"/>
    </source>
</evidence>
<dbReference type="InterPro" id="IPR001304">
    <property type="entry name" value="C-type_lectin-like"/>
</dbReference>
<gene>
    <name evidence="22" type="ORF">MCOR_2222</name>
</gene>
<dbReference type="GO" id="GO:0004674">
    <property type="term" value="F:protein serine/threonine kinase activity"/>
    <property type="evidence" value="ECO:0007669"/>
    <property type="project" value="UniProtKB-KW"/>
</dbReference>
<name>A0A6J8A0J3_MYTCO</name>
<dbReference type="PROSITE" id="PS00108">
    <property type="entry name" value="PROTEIN_KINASE_ST"/>
    <property type="match status" value="1"/>
</dbReference>
<feature type="binding site" evidence="16">
    <location>
        <position position="303"/>
    </location>
    <ligand>
        <name>ATP</name>
        <dbReference type="ChEBI" id="CHEBI:30616"/>
    </ligand>
</feature>
<evidence type="ECO:0000256" key="18">
    <source>
        <dbReference type="SAM" id="MobiDB-lite"/>
    </source>
</evidence>
<dbReference type="SUPFAM" id="SSF56436">
    <property type="entry name" value="C-type lectin-like"/>
    <property type="match status" value="1"/>
</dbReference>
<feature type="compositionally biased region" description="Polar residues" evidence="18">
    <location>
        <begin position="1125"/>
        <end position="1136"/>
    </location>
</feature>
<feature type="coiled-coil region" evidence="17">
    <location>
        <begin position="1517"/>
        <end position="1605"/>
    </location>
</feature>
<keyword evidence="9" id="KW-0479">Metal-binding</keyword>
<feature type="compositionally biased region" description="Polar residues" evidence="18">
    <location>
        <begin position="1087"/>
        <end position="1102"/>
    </location>
</feature>
<dbReference type="InterPro" id="IPR008271">
    <property type="entry name" value="Ser/Thr_kinase_AS"/>
</dbReference>
<dbReference type="InterPro" id="IPR058923">
    <property type="entry name" value="RCC1-like_dom"/>
</dbReference>
<dbReference type="SUPFAM" id="SSF56112">
    <property type="entry name" value="Protein kinase-like (PK-like)"/>
    <property type="match status" value="3"/>
</dbReference>
<dbReference type="InterPro" id="IPR016187">
    <property type="entry name" value="CTDL_fold"/>
</dbReference>
<dbReference type="EC" id="2.7.11.1" evidence="4"/>
<feature type="compositionally biased region" description="Basic and acidic residues" evidence="18">
    <location>
        <begin position="1058"/>
        <end position="1072"/>
    </location>
</feature>
<reference evidence="22 23" key="1">
    <citation type="submission" date="2020-06" db="EMBL/GenBank/DDBJ databases">
        <authorList>
            <person name="Li R."/>
            <person name="Bekaert M."/>
        </authorList>
    </citation>
    <scope>NUCLEOTIDE SEQUENCE [LARGE SCALE GENOMIC DNA]</scope>
    <source>
        <strain evidence="23">wild</strain>
    </source>
</reference>
<dbReference type="InterPro" id="IPR017441">
    <property type="entry name" value="Protein_kinase_ATP_BS"/>
</dbReference>
<dbReference type="Gene3D" id="3.10.100.10">
    <property type="entry name" value="Mannose-Binding Protein A, subunit A"/>
    <property type="match status" value="1"/>
</dbReference>
<evidence type="ECO:0000256" key="8">
    <source>
        <dbReference type="ARBA" id="ARBA00022679"/>
    </source>
</evidence>
<feature type="compositionally biased region" description="Polar residues" evidence="18">
    <location>
        <begin position="1173"/>
        <end position="1200"/>
    </location>
</feature>
<feature type="compositionally biased region" description="Basic residues" evidence="18">
    <location>
        <begin position="1279"/>
        <end position="1293"/>
    </location>
</feature>
<dbReference type="PRINTS" id="PR00633">
    <property type="entry name" value="RCCNDNSATION"/>
</dbReference>
<comment type="cofactor">
    <cofactor evidence="1">
        <name>Mg(2+)</name>
        <dbReference type="ChEBI" id="CHEBI:18420"/>
    </cofactor>
</comment>
<evidence type="ECO:0000256" key="6">
    <source>
        <dbReference type="ARBA" id="ARBA00022527"/>
    </source>
</evidence>
<dbReference type="PROSITE" id="PS50041">
    <property type="entry name" value="C_TYPE_LECTIN_2"/>
    <property type="match status" value="1"/>
</dbReference>
<evidence type="ECO:0000313" key="22">
    <source>
        <dbReference type="EMBL" id="CAC5359327.1"/>
    </source>
</evidence>
<evidence type="ECO:0000256" key="9">
    <source>
        <dbReference type="ARBA" id="ARBA00022723"/>
    </source>
</evidence>
<feature type="repeat" description="RCC1" evidence="15">
    <location>
        <begin position="697"/>
        <end position="748"/>
    </location>
</feature>
<keyword evidence="6" id="KW-0723">Serine/threonine-protein kinase</keyword>
<evidence type="ECO:0000256" key="13">
    <source>
        <dbReference type="ARBA" id="ARBA00022840"/>
    </source>
</evidence>
<dbReference type="PANTHER" id="PTHR44535">
    <property type="entry name" value="PROTEIN CBG16200"/>
    <property type="match status" value="1"/>
</dbReference>
<dbReference type="SUPFAM" id="SSF50985">
    <property type="entry name" value="RCC1/BLIP-II"/>
    <property type="match status" value="1"/>
</dbReference>
<dbReference type="Gene3D" id="1.10.510.10">
    <property type="entry name" value="Transferase(Phosphotransferase) domain 1"/>
    <property type="match status" value="3"/>
</dbReference>
<feature type="compositionally biased region" description="Basic and acidic residues" evidence="18">
    <location>
        <begin position="1488"/>
        <end position="1498"/>
    </location>
</feature>
<feature type="domain" description="C-type lectin" evidence="21">
    <location>
        <begin position="1628"/>
        <end position="1737"/>
    </location>
</feature>
<evidence type="ECO:0000259" key="20">
    <source>
        <dbReference type="PROSITE" id="PS50011"/>
    </source>
</evidence>
<dbReference type="InterPro" id="IPR000408">
    <property type="entry name" value="Reg_chr_condens"/>
</dbReference>
<dbReference type="SMART" id="SM00220">
    <property type="entry name" value="S_TKc"/>
    <property type="match status" value="1"/>
</dbReference>
<proteinExistence type="inferred from homology"/>
<dbReference type="InterPro" id="IPR009091">
    <property type="entry name" value="RCC1/BLIP-II"/>
</dbReference>
<dbReference type="PROSITE" id="PS00107">
    <property type="entry name" value="PROTEIN_KINASE_ATP"/>
    <property type="match status" value="1"/>
</dbReference>
<keyword evidence="5" id="KW-0963">Cytoplasm</keyword>
<dbReference type="InterPro" id="IPR000719">
    <property type="entry name" value="Prot_kinase_dom"/>
</dbReference>
<feature type="repeat" description="RCC1" evidence="15">
    <location>
        <begin position="801"/>
        <end position="852"/>
    </location>
</feature>
<evidence type="ECO:0000256" key="1">
    <source>
        <dbReference type="ARBA" id="ARBA00001946"/>
    </source>
</evidence>
<feature type="repeat" description="RCC1" evidence="15">
    <location>
        <begin position="749"/>
        <end position="800"/>
    </location>
</feature>
<accession>A0A6J8A0J3</accession>
<dbReference type="InterPro" id="IPR051997">
    <property type="entry name" value="STK_NEK"/>
</dbReference>
<feature type="compositionally biased region" description="Polar residues" evidence="18">
    <location>
        <begin position="1022"/>
        <end position="1034"/>
    </location>
</feature>
<dbReference type="FunFam" id="3.30.200.20:FF:000097">
    <property type="entry name" value="Probable serine/threonine-protein kinase nek1"/>
    <property type="match status" value="1"/>
</dbReference>
<keyword evidence="8" id="KW-0808">Transferase</keyword>
<dbReference type="CDD" id="cd00037">
    <property type="entry name" value="CLECT"/>
    <property type="match status" value="1"/>
</dbReference>
<keyword evidence="7" id="KW-0597">Phosphoprotein</keyword>
<dbReference type="PROSITE" id="PS50012">
    <property type="entry name" value="RCC1_3"/>
    <property type="match status" value="4"/>
</dbReference>
<evidence type="ECO:0000256" key="15">
    <source>
        <dbReference type="PROSITE-ProRule" id="PRU00235"/>
    </source>
</evidence>
<keyword evidence="17" id="KW-0175">Coiled coil</keyword>
<evidence type="ECO:0000256" key="4">
    <source>
        <dbReference type="ARBA" id="ARBA00012513"/>
    </source>
</evidence>
<feature type="domain" description="FHA" evidence="19">
    <location>
        <begin position="922"/>
        <end position="1003"/>
    </location>
</feature>
<keyword evidence="13 16" id="KW-0067">ATP-binding</keyword>
<evidence type="ECO:0000256" key="7">
    <source>
        <dbReference type="ARBA" id="ARBA00022553"/>
    </source>
</evidence>
<evidence type="ECO:0000256" key="12">
    <source>
        <dbReference type="ARBA" id="ARBA00022777"/>
    </source>
</evidence>
<comment type="similarity">
    <text evidence="3">Belongs to the protein kinase superfamily. NEK Ser/Thr protein kinase family. NIMA subfamily.</text>
</comment>
<dbReference type="Pfam" id="PF25390">
    <property type="entry name" value="WD40_RLD"/>
    <property type="match status" value="1"/>
</dbReference>
<feature type="domain" description="Protein kinase" evidence="20">
    <location>
        <begin position="274"/>
        <end position="627"/>
    </location>
</feature>
<feature type="region of interest" description="Disordered" evidence="18">
    <location>
        <begin position="1425"/>
        <end position="1498"/>
    </location>
</feature>
<protein>
    <recommendedName>
        <fullName evidence="4">non-specific serine/threonine protein kinase</fullName>
        <ecNumber evidence="4">2.7.11.1</ecNumber>
    </recommendedName>
</protein>
<keyword evidence="11 16" id="KW-0547">Nucleotide-binding</keyword>
<evidence type="ECO:0000256" key="11">
    <source>
        <dbReference type="ARBA" id="ARBA00022741"/>
    </source>
</evidence>
<dbReference type="InterPro" id="IPR011009">
    <property type="entry name" value="Kinase-like_dom_sf"/>
</dbReference>
<feature type="compositionally biased region" description="Low complexity" evidence="18">
    <location>
        <begin position="1142"/>
        <end position="1153"/>
    </location>
</feature>
<evidence type="ECO:0000256" key="3">
    <source>
        <dbReference type="ARBA" id="ARBA00010886"/>
    </source>
</evidence>
<dbReference type="GO" id="GO:0005737">
    <property type="term" value="C:cytoplasm"/>
    <property type="evidence" value="ECO:0007669"/>
    <property type="project" value="UniProtKB-SubCell"/>
</dbReference>
<keyword evidence="12" id="KW-0418">Kinase</keyword>
<feature type="region of interest" description="Disordered" evidence="18">
    <location>
        <begin position="1014"/>
        <end position="1229"/>
    </location>
</feature>
<dbReference type="InterPro" id="IPR000253">
    <property type="entry name" value="FHA_dom"/>
</dbReference>
<dbReference type="GO" id="GO:0046872">
    <property type="term" value="F:metal ion binding"/>
    <property type="evidence" value="ECO:0007669"/>
    <property type="project" value="UniProtKB-KW"/>
</dbReference>
<dbReference type="SMART" id="SM00034">
    <property type="entry name" value="CLECT"/>
    <property type="match status" value="1"/>
</dbReference>
<keyword evidence="14" id="KW-0460">Magnesium</keyword>
<dbReference type="CDD" id="cd08215">
    <property type="entry name" value="STKc_Nek"/>
    <property type="match status" value="1"/>
</dbReference>
<comment type="subcellular location">
    <subcellularLocation>
        <location evidence="2">Cytoplasm</location>
    </subcellularLocation>
</comment>
<dbReference type="OrthoDB" id="248923at2759"/>
<keyword evidence="23" id="KW-1185">Reference proteome</keyword>
<evidence type="ECO:0000256" key="2">
    <source>
        <dbReference type="ARBA" id="ARBA00004496"/>
    </source>
</evidence>
<sequence>MDIGPKESWNTSKDDSQLVCGTSPTRTASSIHDNGCKSLHNIKAAVKVCEDITSQERLPPLDYNGTKILLQEPTAAPLPVIPAQEPTVKHQEEPILIETDGGAHVGSGVTAGTPLRLLIYKYESASLDSLQNLIINTLKVRKVESIAMVMSCVGSSIQITGKDETILNKDTFAETQIQDFFTKLKESYTEGDNSKLDFLACHAMSYIYTDSMILVKELEKLLQISVGMYRDILGTDTGQKDGSTKNLSASVGELYFKLDRLKGWTRQQQSMAGFEKIQTVGKGAYGAAVLYRKKDDDSLVILKEINMHDLNAAERQLALNEISILAMLMHPNIVSYYDSFEEDGVLMIEIEYADGGTLSQYLSQRDKPLEEREILVMFQQIVSAIKHIHEQNILHRDLKTANIFLTKEGIVKIGDFGISKMMSSANKGANTVLGTPYYISPEMCEGKQYYDKSDVRALGCILYEMTCLHECLYLYLQCEGKQYYDKSDIWALGCILYEMTCLHECLYLYLQCEGKQYYDKSDIWAFGCILYDMTCLHEFHVFIYSVKGKQYYDKSDIWALGCILYDMTCLHEFTYVYLQCEGKAGQFAPVKGNYSQELKDLIMDMLKQDPDLRPSACEILNIRIPELMQKYEESQTDEDSSQQNSLSESRSKKKTRSVLYYFECCTASITPVDLPSKIKIIHAATGEDHVIVISTEKRVFSWGKGCRGQLGHDDTEDREKPALIGGLTGKSISRAYCGDGFSVFASDNGIVLTCGDGSSGCLGHGDWKNTNRPRLIETLLSIDVIAVACGKKHVVVVGSEGEVFSWGCGADGRLGLGNDDDQCIPTQILVDDKVLIRDVRCGVDGTMFITDVGSVFACGNNLDNKLGLNNRFGFIMAMKNIFTKTEVEGQKVPTPVKAIKGVLDISMGPTHTAVMVKPGQIYTFGRNTEGQLGASNVKQIGGYVEVKAMKDKTVNRVQCGHHYTVASTEDNELYYWGLRFKNPTSFYLEDNDSHSSTNGSVINTGDCRLESITPRKAAGGHSRQNSSSSVNEMITSDKGGKSLHTRQLSHGSGMDSFLQKDKETMLRRDSGNHSRHASSTDLRRESGSLTKLQSGSNVGENSATKRDSGNSSRHASSVDLRKDYGSQSKLATSNNKTHSRQTSLTSVSSIVSSKDPLSNSKEEGVESGGGVKQSPSHQRQTSVDSALSASLTDSGFPSHSNDTKPGFRPLSSSRRRTASASSKDNKDKEEILTDDAEIIYPPKHLLKIMKNSAEQLTISSFYCHGENLFIQMETTAPPPKRKSRKKRGIRKRYSGNTLNVPQETKALYSLSSHEGGDEYSSEASEMDTHGPVPNWIKQELALSEDELNDGNEPDDTSDHSDDEIRSGLVDASMSSIQINKELTKRKNCDDLSNPEGKLSKDFSNSAKFTVQAFGKVEVHQVKSLSYNSTESELDLQSDGSSKDNNESKQTKDNNRLKIDVARVRKVSPQSIRNRLPPGPSGANRNKVQSRDRGQGQDWKEQLAARGFVSDVTVKRKQEALKNELELTRGEKRRAQEKIKILEEEHKFQTELLKREVEKKAKEREAALEGEISDLRKQIIDQKSQMLDHQKAVMALQNDLKKVKERSGRDKKPAQGICPVDCPNGWKRYGGHCYYFGSDRRPWTSAKTVCNRKDGYLVKIDNSAENRWLQTVMKELKLNNLWIGANDRSSEGRWWWESDQSSLTFSDWYPHQPDDGSGSEDYAHLYSSFSYRWNDDQC</sequence>
<organism evidence="22 23">
    <name type="scientific">Mytilus coruscus</name>
    <name type="common">Sea mussel</name>
    <dbReference type="NCBI Taxonomy" id="42192"/>
    <lineage>
        <taxon>Eukaryota</taxon>
        <taxon>Metazoa</taxon>
        <taxon>Spiralia</taxon>
        <taxon>Lophotrochozoa</taxon>
        <taxon>Mollusca</taxon>
        <taxon>Bivalvia</taxon>
        <taxon>Autobranchia</taxon>
        <taxon>Pteriomorphia</taxon>
        <taxon>Mytilida</taxon>
        <taxon>Mytiloidea</taxon>
        <taxon>Mytilidae</taxon>
        <taxon>Mytilinae</taxon>
        <taxon>Mytilus</taxon>
    </lineage>
</organism>
<dbReference type="PROSITE" id="PS50006">
    <property type="entry name" value="FHA_DOMAIN"/>
    <property type="match status" value="1"/>
</dbReference>
<feature type="region of interest" description="Disordered" evidence="18">
    <location>
        <begin position="1273"/>
        <end position="1332"/>
    </location>
</feature>
<evidence type="ECO:0000259" key="19">
    <source>
        <dbReference type="PROSITE" id="PS50006"/>
    </source>
</evidence>